<dbReference type="EMBL" id="SNRW01001609">
    <property type="protein sequence ID" value="KAA6395718.1"/>
    <property type="molecule type" value="Genomic_DNA"/>
</dbReference>
<gene>
    <name evidence="2" type="ORF">EZS28_008763</name>
</gene>
<feature type="coiled-coil region" evidence="1">
    <location>
        <begin position="58"/>
        <end position="89"/>
    </location>
</feature>
<accession>A0A5J4WLR4</accession>
<proteinExistence type="predicted"/>
<sequence length="409" mass="48751">MTTKIRLDKVQELIRLFDPNTIMPISEKDQRTKLSQILTQINYFGKRNDEQAVELAIIEHVEKQLAEQETQIQQQREQMKTKMRQLIQKEFPQQEQRHEHQMEHINEIHNRQALEDFHNTPNLNLDSMFKTHEEEIDELHQKYMNKPFHQVGDNNVIILCDAADDAKFNIVKNKALERFDNNTQTLSFQVNNNIDPREKPTIPYYRNLANLDQLDTFLDQIYRKEQRTAFKVRADFGTIIETAEYDGNEQKISYKYVLPVDANSERRVPLIIKSQENIVEYKHYMRDVIANMQERTQEDTHQKIVAIFSVMIWVYKFSLAGAAIPSLQKHIKRREVYYVECKQNLCFFTAYSFITMPNSKEKRWKDSSRIAEGKRIFKRIYGKEFDDSYQGFNFATDIDEFIDKEQINV</sequence>
<evidence type="ECO:0000256" key="1">
    <source>
        <dbReference type="SAM" id="Coils"/>
    </source>
</evidence>
<comment type="caution">
    <text evidence="2">The sequence shown here is derived from an EMBL/GenBank/DDBJ whole genome shotgun (WGS) entry which is preliminary data.</text>
</comment>
<keyword evidence="1" id="KW-0175">Coiled coil</keyword>
<dbReference type="AlphaFoldDB" id="A0A5J4WLR4"/>
<name>A0A5J4WLR4_9EUKA</name>
<evidence type="ECO:0000313" key="2">
    <source>
        <dbReference type="EMBL" id="KAA6395718.1"/>
    </source>
</evidence>
<feature type="non-terminal residue" evidence="2">
    <location>
        <position position="409"/>
    </location>
</feature>
<evidence type="ECO:0000313" key="3">
    <source>
        <dbReference type="Proteomes" id="UP000324800"/>
    </source>
</evidence>
<protein>
    <submittedName>
        <fullName evidence="2">Uncharacterized protein</fullName>
    </submittedName>
</protein>
<reference evidence="2 3" key="1">
    <citation type="submission" date="2019-03" db="EMBL/GenBank/DDBJ databases">
        <title>Single cell metagenomics reveals metabolic interactions within the superorganism composed of flagellate Streblomastix strix and complex community of Bacteroidetes bacteria on its surface.</title>
        <authorList>
            <person name="Treitli S.C."/>
            <person name="Kolisko M."/>
            <person name="Husnik F."/>
            <person name="Keeling P."/>
            <person name="Hampl V."/>
        </authorList>
    </citation>
    <scope>NUCLEOTIDE SEQUENCE [LARGE SCALE GENOMIC DNA]</scope>
    <source>
        <strain evidence="2">ST1C</strain>
    </source>
</reference>
<dbReference type="Proteomes" id="UP000324800">
    <property type="component" value="Unassembled WGS sequence"/>
</dbReference>
<organism evidence="2 3">
    <name type="scientific">Streblomastix strix</name>
    <dbReference type="NCBI Taxonomy" id="222440"/>
    <lineage>
        <taxon>Eukaryota</taxon>
        <taxon>Metamonada</taxon>
        <taxon>Preaxostyla</taxon>
        <taxon>Oxymonadida</taxon>
        <taxon>Streblomastigidae</taxon>
        <taxon>Streblomastix</taxon>
    </lineage>
</organism>